<name>A0A843W5X2_COLES</name>
<gene>
    <name evidence="1" type="ORF">Taro_031274</name>
</gene>
<dbReference type="Proteomes" id="UP000652761">
    <property type="component" value="Unassembled WGS sequence"/>
</dbReference>
<dbReference type="EMBL" id="NMUH01002206">
    <property type="protein sequence ID" value="MQL98559.1"/>
    <property type="molecule type" value="Genomic_DNA"/>
</dbReference>
<reference evidence="1" key="1">
    <citation type="submission" date="2017-07" db="EMBL/GenBank/DDBJ databases">
        <title>Taro Niue Genome Assembly and Annotation.</title>
        <authorList>
            <person name="Atibalentja N."/>
            <person name="Keating K."/>
            <person name="Fields C.J."/>
        </authorList>
    </citation>
    <scope>NUCLEOTIDE SEQUENCE</scope>
    <source>
        <strain evidence="1">Niue_2</strain>
        <tissue evidence="1">Leaf</tissue>
    </source>
</reference>
<comment type="caution">
    <text evidence="1">The sequence shown here is derived from an EMBL/GenBank/DDBJ whole genome shotgun (WGS) entry which is preliminary data.</text>
</comment>
<accession>A0A843W5X2</accession>
<evidence type="ECO:0000313" key="2">
    <source>
        <dbReference type="Proteomes" id="UP000652761"/>
    </source>
</evidence>
<sequence>MRRDNGSVAVGFEAAS</sequence>
<keyword evidence="2" id="KW-1185">Reference proteome</keyword>
<protein>
    <submittedName>
        <fullName evidence="1">Uncharacterized protein</fullName>
    </submittedName>
</protein>
<organism evidence="1 2">
    <name type="scientific">Colocasia esculenta</name>
    <name type="common">Wild taro</name>
    <name type="synonym">Arum esculentum</name>
    <dbReference type="NCBI Taxonomy" id="4460"/>
    <lineage>
        <taxon>Eukaryota</taxon>
        <taxon>Viridiplantae</taxon>
        <taxon>Streptophyta</taxon>
        <taxon>Embryophyta</taxon>
        <taxon>Tracheophyta</taxon>
        <taxon>Spermatophyta</taxon>
        <taxon>Magnoliopsida</taxon>
        <taxon>Liliopsida</taxon>
        <taxon>Araceae</taxon>
        <taxon>Aroideae</taxon>
        <taxon>Colocasieae</taxon>
        <taxon>Colocasia</taxon>
    </lineage>
</organism>
<evidence type="ECO:0000313" key="1">
    <source>
        <dbReference type="EMBL" id="MQL98559.1"/>
    </source>
</evidence>
<proteinExistence type="predicted"/>
<dbReference type="AlphaFoldDB" id="A0A843W5X2"/>